<sequence>MNTPYDRVKGSEEHILDIGEGRQLAFAHNGPPASRVVVLSFTGLNSVGSVPDVPEPCREVGVHWIHPTLPGMGKSSARTPGDKYHLALVRDMTALLNHLYPTGDFDKLYVCGGSYGTVQAQMIYGAPYDRFPAGRKIAGCVLMGGFSPFKYHVDYASTLTWHSWISVGPPSQFIPFHILQRSLSTVLASKFKTLDGAKGFLDQILFSKMDGDERKKLAEFLANRGQTEEEFIEAFAKGGIRCCEQWGGFHEVSDVIHSDWGFEPAKLDDDHASRPVLIVGSDKDPQGGSTNGWLAANYKTSRLKTVPGGHLASLYYLDEIWREIFEMSREGGL</sequence>
<dbReference type="AlphaFoldDB" id="A0A2H3G5K7"/>
<comment type="caution">
    <text evidence="2">The sequence shown here is derived from an EMBL/GenBank/DDBJ whole genome shotgun (WGS) entry which is preliminary data.</text>
</comment>
<feature type="domain" description="AB hydrolase-1" evidence="1">
    <location>
        <begin position="61"/>
        <end position="313"/>
    </location>
</feature>
<dbReference type="SUPFAM" id="SSF53474">
    <property type="entry name" value="alpha/beta-Hydrolases"/>
    <property type="match status" value="1"/>
</dbReference>
<gene>
    <name evidence="2" type="ORF">AU210_012405</name>
</gene>
<name>A0A2H3G5K7_FUSOX</name>
<dbReference type="InterPro" id="IPR029058">
    <property type="entry name" value="AB_hydrolase_fold"/>
</dbReference>
<dbReference type="EMBL" id="MABQ02000009">
    <property type="protein sequence ID" value="PCD25971.1"/>
    <property type="molecule type" value="Genomic_DNA"/>
</dbReference>
<organism evidence="2 3">
    <name type="scientific">Fusarium oxysporum f. sp. radicis-cucumerinum</name>
    <dbReference type="NCBI Taxonomy" id="327505"/>
    <lineage>
        <taxon>Eukaryota</taxon>
        <taxon>Fungi</taxon>
        <taxon>Dikarya</taxon>
        <taxon>Ascomycota</taxon>
        <taxon>Pezizomycotina</taxon>
        <taxon>Sordariomycetes</taxon>
        <taxon>Hypocreomycetidae</taxon>
        <taxon>Hypocreales</taxon>
        <taxon>Nectriaceae</taxon>
        <taxon>Fusarium</taxon>
        <taxon>Fusarium oxysporum species complex</taxon>
    </lineage>
</organism>
<protein>
    <recommendedName>
        <fullName evidence="1">AB hydrolase-1 domain-containing protein</fullName>
    </recommendedName>
</protein>
<accession>A0A2H3G5K7</accession>
<reference evidence="2 3" key="1">
    <citation type="journal article" date="2016" name="Environ. Microbiol.">
        <title>Effector profiles distinguish formae speciales of Fusarium oxysporum.</title>
        <authorList>
            <person name="van Dam P."/>
            <person name="Fokkens L."/>
            <person name="Schmidt S.M."/>
            <person name="Linmans J.H."/>
            <person name="Kistler H.C."/>
            <person name="Ma L.J."/>
            <person name="Rep M."/>
        </authorList>
    </citation>
    <scope>NUCLEOTIDE SEQUENCE [LARGE SCALE GENOMIC DNA]</scope>
    <source>
        <strain evidence="2 3">Forc016</strain>
    </source>
</reference>
<dbReference type="InterPro" id="IPR000073">
    <property type="entry name" value="AB_hydrolase_1"/>
</dbReference>
<reference evidence="2 3" key="2">
    <citation type="journal article" date="2017" name="Sci. Rep.">
        <title>A mobile pathogenicity chromosome in Fusarium oxysporum for infection of multiple cucurbit species.</title>
        <authorList>
            <person name="van Dam P."/>
            <person name="Fokkens L."/>
            <person name="Ayukawa Y."/>
            <person name="van der Gragt M."/>
            <person name="Ter Horst A."/>
            <person name="Brankovics B."/>
            <person name="Houterman P.M."/>
            <person name="Arie T."/>
            <person name="Rep M."/>
        </authorList>
    </citation>
    <scope>NUCLEOTIDE SEQUENCE [LARGE SCALE GENOMIC DNA]</scope>
    <source>
        <strain evidence="2 3">Forc016</strain>
    </source>
</reference>
<evidence type="ECO:0000313" key="2">
    <source>
        <dbReference type="EMBL" id="PCD25971.1"/>
    </source>
</evidence>
<dbReference type="Pfam" id="PF12697">
    <property type="entry name" value="Abhydrolase_6"/>
    <property type="match status" value="1"/>
</dbReference>
<dbReference type="Proteomes" id="UP000219602">
    <property type="component" value="Chromosome 11"/>
</dbReference>
<proteinExistence type="predicted"/>
<evidence type="ECO:0000259" key="1">
    <source>
        <dbReference type="Pfam" id="PF12697"/>
    </source>
</evidence>
<evidence type="ECO:0000313" key="3">
    <source>
        <dbReference type="Proteomes" id="UP000219602"/>
    </source>
</evidence>
<dbReference type="Gene3D" id="3.40.50.1820">
    <property type="entry name" value="alpha/beta hydrolase"/>
    <property type="match status" value="1"/>
</dbReference>